<dbReference type="Gene3D" id="1.10.510.10">
    <property type="entry name" value="Transferase(Phosphotransferase) domain 1"/>
    <property type="match status" value="1"/>
</dbReference>
<dbReference type="SUPFAM" id="SSF56112">
    <property type="entry name" value="Protein kinase-like (PK-like)"/>
    <property type="match status" value="1"/>
</dbReference>
<evidence type="ECO:0000256" key="5">
    <source>
        <dbReference type="ARBA" id="ARBA00022777"/>
    </source>
</evidence>
<proteinExistence type="predicted"/>
<dbReference type="InterPro" id="IPR008271">
    <property type="entry name" value="Ser/Thr_kinase_AS"/>
</dbReference>
<reference evidence="10 11" key="1">
    <citation type="submission" date="2024-08" db="EMBL/GenBank/DDBJ databases">
        <title>Draft Genome Sequence of Legionella lytica strain DSB2004, Isolated From a Fire Sprinkler System.</title>
        <authorList>
            <person name="Everhart A.D."/>
            <person name="Kidane D.T."/>
            <person name="Farone A.L."/>
            <person name="Farone M.B."/>
        </authorList>
    </citation>
    <scope>NUCLEOTIDE SEQUENCE [LARGE SCALE GENOMIC DNA]</scope>
    <source>
        <strain evidence="10 11">DSB2004</strain>
    </source>
</reference>
<comment type="caution">
    <text evidence="10">The sequence shown here is derived from an EMBL/GenBank/DDBJ whole genome shotgun (WGS) entry which is preliminary data.</text>
</comment>
<dbReference type="PROSITE" id="PS00108">
    <property type="entry name" value="PROTEIN_KINASE_ST"/>
    <property type="match status" value="1"/>
</dbReference>
<dbReference type="RefSeq" id="WP_400187168.1">
    <property type="nucleotide sequence ID" value="NZ_JBGORX010000001.1"/>
</dbReference>
<name>A0ABW8D6P1_9GAMM</name>
<evidence type="ECO:0000256" key="2">
    <source>
        <dbReference type="ARBA" id="ARBA00022527"/>
    </source>
</evidence>
<evidence type="ECO:0000256" key="3">
    <source>
        <dbReference type="ARBA" id="ARBA00022679"/>
    </source>
</evidence>
<protein>
    <recommendedName>
        <fullName evidence="1">non-specific serine/threonine protein kinase</fullName>
        <ecNumber evidence="1">2.7.11.1</ecNumber>
    </recommendedName>
</protein>
<evidence type="ECO:0000259" key="9">
    <source>
        <dbReference type="PROSITE" id="PS50011"/>
    </source>
</evidence>
<dbReference type="Proteomes" id="UP001615550">
    <property type="component" value="Unassembled WGS sequence"/>
</dbReference>
<dbReference type="PANTHER" id="PTHR24356:SF407">
    <property type="entry name" value="RAC SERINE_THREONINE-PROTEIN KINASE"/>
    <property type="match status" value="1"/>
</dbReference>
<dbReference type="EMBL" id="JBGORX010000001">
    <property type="protein sequence ID" value="MFJ1268362.1"/>
    <property type="molecule type" value="Genomic_DNA"/>
</dbReference>
<keyword evidence="4" id="KW-0547">Nucleotide-binding</keyword>
<comment type="catalytic activity">
    <reaction evidence="8">
        <text>L-seryl-[protein] + ATP = O-phospho-L-seryl-[protein] + ADP + H(+)</text>
        <dbReference type="Rhea" id="RHEA:17989"/>
        <dbReference type="Rhea" id="RHEA-COMP:9863"/>
        <dbReference type="Rhea" id="RHEA-COMP:11604"/>
        <dbReference type="ChEBI" id="CHEBI:15378"/>
        <dbReference type="ChEBI" id="CHEBI:29999"/>
        <dbReference type="ChEBI" id="CHEBI:30616"/>
        <dbReference type="ChEBI" id="CHEBI:83421"/>
        <dbReference type="ChEBI" id="CHEBI:456216"/>
        <dbReference type="EC" id="2.7.11.1"/>
    </reaction>
</comment>
<gene>
    <name evidence="10" type="ORF">ACD661_07320</name>
</gene>
<dbReference type="PROSITE" id="PS50011">
    <property type="entry name" value="PROTEIN_KINASE_DOM"/>
    <property type="match status" value="1"/>
</dbReference>
<evidence type="ECO:0000256" key="1">
    <source>
        <dbReference type="ARBA" id="ARBA00012513"/>
    </source>
</evidence>
<evidence type="ECO:0000256" key="6">
    <source>
        <dbReference type="ARBA" id="ARBA00022840"/>
    </source>
</evidence>
<evidence type="ECO:0000256" key="4">
    <source>
        <dbReference type="ARBA" id="ARBA00022741"/>
    </source>
</evidence>
<keyword evidence="3" id="KW-0808">Transferase</keyword>
<keyword evidence="11" id="KW-1185">Reference proteome</keyword>
<keyword evidence="2" id="KW-0723">Serine/threonine-protein kinase</keyword>
<evidence type="ECO:0000256" key="8">
    <source>
        <dbReference type="ARBA" id="ARBA00048679"/>
    </source>
</evidence>
<accession>A0ABW8D6P1</accession>
<dbReference type="InterPro" id="IPR011009">
    <property type="entry name" value="Kinase-like_dom_sf"/>
</dbReference>
<dbReference type="InterPro" id="IPR050236">
    <property type="entry name" value="Ser_Thr_kinase_AGC"/>
</dbReference>
<evidence type="ECO:0000313" key="10">
    <source>
        <dbReference type="EMBL" id="MFJ1268362.1"/>
    </source>
</evidence>
<evidence type="ECO:0000313" key="11">
    <source>
        <dbReference type="Proteomes" id="UP001615550"/>
    </source>
</evidence>
<dbReference type="SMART" id="SM00220">
    <property type="entry name" value="S_TKc"/>
    <property type="match status" value="1"/>
</dbReference>
<dbReference type="EC" id="2.7.11.1" evidence="1"/>
<keyword evidence="5" id="KW-0418">Kinase</keyword>
<dbReference type="Gene3D" id="3.30.200.20">
    <property type="entry name" value="Phosphorylase Kinase, domain 1"/>
    <property type="match status" value="1"/>
</dbReference>
<comment type="catalytic activity">
    <reaction evidence="7">
        <text>L-threonyl-[protein] + ATP = O-phospho-L-threonyl-[protein] + ADP + H(+)</text>
        <dbReference type="Rhea" id="RHEA:46608"/>
        <dbReference type="Rhea" id="RHEA-COMP:11060"/>
        <dbReference type="Rhea" id="RHEA-COMP:11605"/>
        <dbReference type="ChEBI" id="CHEBI:15378"/>
        <dbReference type="ChEBI" id="CHEBI:30013"/>
        <dbReference type="ChEBI" id="CHEBI:30616"/>
        <dbReference type="ChEBI" id="CHEBI:61977"/>
        <dbReference type="ChEBI" id="CHEBI:456216"/>
        <dbReference type="EC" id="2.7.11.1"/>
    </reaction>
</comment>
<dbReference type="InterPro" id="IPR000719">
    <property type="entry name" value="Prot_kinase_dom"/>
</dbReference>
<dbReference type="Pfam" id="PF00069">
    <property type="entry name" value="Pkinase"/>
    <property type="match status" value="1"/>
</dbReference>
<feature type="domain" description="Protein kinase" evidence="9">
    <location>
        <begin position="104"/>
        <end position="399"/>
    </location>
</feature>
<organism evidence="10 11">
    <name type="scientific">Legionella lytica</name>
    <dbReference type="NCBI Taxonomy" id="96232"/>
    <lineage>
        <taxon>Bacteria</taxon>
        <taxon>Pseudomonadati</taxon>
        <taxon>Pseudomonadota</taxon>
        <taxon>Gammaproteobacteria</taxon>
        <taxon>Legionellales</taxon>
        <taxon>Legionellaceae</taxon>
        <taxon>Legionella</taxon>
    </lineage>
</organism>
<keyword evidence="6" id="KW-0067">ATP-binding</keyword>
<sequence>MLTPIKSSGSLFSSKRLQIDKVNEFIRKINKHHESDPQKALDYLQDLSDFYQKRLQKDDLTPSIAIWFIENPIEGIQSKLQVQLGNNQLRDKILDLTAQVQLPTIYDSYTGKDSFRTLVEEELAKVADGYKVVSIHSNNNPIVQVNHEENSFVVRFLRMDKNEEDTGVSPRLIREQIQDLPQIPQPYLLEFVAEDQQEITYLEYSEYYASGNLQQHFDTLRHRKDLKYITTADVDKELFGYAKKLVEFFIAVNEKQIWYTDLKPGNILLNNEQDIVISDIKGLIASSELEVPSNRTSTSQAYFQSNVFNKNQINLHMLQCQTLATTLYELACGEPPTQFPTSNGGWRNIYNFNQTVFRNEQGKELQQLIKDLLSKDPPSMEEALEFIHRNDELNAKPVLLEDTLTIEKESTFDSVSMSDLSAAEESISYVPKM</sequence>
<dbReference type="PANTHER" id="PTHR24356">
    <property type="entry name" value="SERINE/THREONINE-PROTEIN KINASE"/>
    <property type="match status" value="1"/>
</dbReference>
<evidence type="ECO:0000256" key="7">
    <source>
        <dbReference type="ARBA" id="ARBA00047899"/>
    </source>
</evidence>